<feature type="transmembrane region" description="Helical" evidence="1">
    <location>
        <begin position="66"/>
        <end position="83"/>
    </location>
</feature>
<evidence type="ECO:0000313" key="2">
    <source>
        <dbReference type="EMBL" id="KAF0703784.1"/>
    </source>
</evidence>
<dbReference type="AlphaFoldDB" id="A0A485KII0"/>
<proteinExistence type="predicted"/>
<name>A0A485KII0_9STRA</name>
<keyword evidence="1" id="KW-0472">Membrane</keyword>
<accession>A0A485KII0</accession>
<sequence length="239" mass="26538">MLPEKVGAAPHKHVYQFLTVNVFLPILIYYIMIVVVTEAIALALSAIPPAAEAVHQMVAYRNTDPISSLQVLSIVLAIVFMCLTNDTRILFLKDSITTSIFGISLLVSTLWKENLVWHYYFQFESDSEEKRRDLLALHALPDVAAMTKHICLVWGGMFICEAAIRVVFIYLVSTNVMVVLSPCLALVFASLGCLYARQYVAQQPLPKRNSLRPASLPYEPPSIVVVGDTTVDSVPSLAR</sequence>
<dbReference type="EMBL" id="VJMH01004104">
    <property type="protein sequence ID" value="KAF0703784.1"/>
    <property type="molecule type" value="Genomic_DNA"/>
</dbReference>
<reference evidence="3 4" key="1">
    <citation type="submission" date="2019-03" db="EMBL/GenBank/DDBJ databases">
        <authorList>
            <person name="Gaulin E."/>
            <person name="Dumas B."/>
        </authorList>
    </citation>
    <scope>NUCLEOTIDE SEQUENCE [LARGE SCALE GENOMIC DNA]</scope>
    <source>
        <strain evidence="3">CBS 568.67</strain>
    </source>
</reference>
<dbReference type="Proteomes" id="UP000332933">
    <property type="component" value="Unassembled WGS sequence"/>
</dbReference>
<dbReference type="OrthoDB" id="78334at2759"/>
<keyword evidence="1" id="KW-1133">Transmembrane helix</keyword>
<feature type="transmembrane region" description="Helical" evidence="1">
    <location>
        <begin position="177"/>
        <end position="196"/>
    </location>
</feature>
<evidence type="ECO:0000256" key="1">
    <source>
        <dbReference type="SAM" id="Phobius"/>
    </source>
</evidence>
<feature type="transmembrane region" description="Helical" evidence="1">
    <location>
        <begin position="150"/>
        <end position="171"/>
    </location>
</feature>
<feature type="transmembrane region" description="Helical" evidence="1">
    <location>
        <begin position="20"/>
        <end position="46"/>
    </location>
</feature>
<evidence type="ECO:0000313" key="4">
    <source>
        <dbReference type="Proteomes" id="UP000332933"/>
    </source>
</evidence>
<keyword evidence="1" id="KW-0812">Transmembrane</keyword>
<protein>
    <submittedName>
        <fullName evidence="3">Aste57867_7542 protein</fullName>
    </submittedName>
</protein>
<dbReference type="NCBIfam" id="NF041646">
    <property type="entry name" value="VC0807_fam"/>
    <property type="match status" value="1"/>
</dbReference>
<reference evidence="2" key="2">
    <citation type="submission" date="2019-06" db="EMBL/GenBank/DDBJ databases">
        <title>Genomics analysis of Aphanomyces spp. identifies a new class of oomycete effector associated with host adaptation.</title>
        <authorList>
            <person name="Gaulin E."/>
        </authorList>
    </citation>
    <scope>NUCLEOTIDE SEQUENCE</scope>
    <source>
        <strain evidence="2">CBS 578.67</strain>
    </source>
</reference>
<organism evidence="3 4">
    <name type="scientific">Aphanomyces stellatus</name>
    <dbReference type="NCBI Taxonomy" id="120398"/>
    <lineage>
        <taxon>Eukaryota</taxon>
        <taxon>Sar</taxon>
        <taxon>Stramenopiles</taxon>
        <taxon>Oomycota</taxon>
        <taxon>Saprolegniomycetes</taxon>
        <taxon>Saprolegniales</taxon>
        <taxon>Verrucalvaceae</taxon>
        <taxon>Aphanomyces</taxon>
    </lineage>
</organism>
<evidence type="ECO:0000313" key="3">
    <source>
        <dbReference type="EMBL" id="VFT84451.1"/>
    </source>
</evidence>
<gene>
    <name evidence="3" type="primary">Aste57867_7542</name>
    <name evidence="2" type="ORF">As57867_007516</name>
    <name evidence="3" type="ORF">ASTE57867_7542</name>
</gene>
<keyword evidence="4" id="KW-1185">Reference proteome</keyword>
<dbReference type="EMBL" id="CAADRA010004116">
    <property type="protein sequence ID" value="VFT84451.1"/>
    <property type="molecule type" value="Genomic_DNA"/>
</dbReference>